<dbReference type="Pfam" id="PF02771">
    <property type="entry name" value="Acyl-CoA_dh_N"/>
    <property type="match status" value="1"/>
</dbReference>
<evidence type="ECO:0000256" key="1">
    <source>
        <dbReference type="ARBA" id="ARBA00001974"/>
    </source>
</evidence>
<protein>
    <submittedName>
        <fullName evidence="10">Pimeloyl-CoA dehydrogenase small subunit</fullName>
    </submittedName>
</protein>
<dbReference type="Gene3D" id="1.10.540.10">
    <property type="entry name" value="Acyl-CoA dehydrogenase/oxidase, N-terminal domain"/>
    <property type="match status" value="1"/>
</dbReference>
<dbReference type="PANTHER" id="PTHR43884:SF20">
    <property type="entry name" value="ACYL-COA DEHYDROGENASE FADE28"/>
    <property type="match status" value="1"/>
</dbReference>
<evidence type="ECO:0000256" key="2">
    <source>
        <dbReference type="ARBA" id="ARBA00009347"/>
    </source>
</evidence>
<dbReference type="CDD" id="cd00567">
    <property type="entry name" value="ACAD"/>
    <property type="match status" value="1"/>
</dbReference>
<sequence length="378" mass="40821">MDFNLTDDRRMLKESLSRFLQDRYGFETRNEIAGSEQGFSRELWAQMAELGLIGAMLPEEVGGFGGEGFDVMTVMEELGRAIVVEPVLPTAVLGAGILAEAGSDSQKGLLEKVISGELLLAFAHGEPQSRYSLSDITCQAERTNGDWVLDGQKAVVLNGDAADKIIVSARTSGTDDDEDGLTLFLIDTDAKGISRRGYATVDGGRAAEITLEDVAVGEDAVIGELGKAFPVIEEAIGRGILAVCAEALGAMDVAKDMTLEFLQTRKQFGVPLGKFQVLQHRMVEMCLEIEQARSATILAAGRMKEDRATREAALSAAKNLVGRSARLVAEESIQMHGGIGMTWEYALPHFAKRLTMIDHLFGDADHHLERFAALSQAS</sequence>
<gene>
    <name evidence="10" type="ORF">FKG95_00725</name>
</gene>
<dbReference type="OrthoDB" id="7328575at2"/>
<name>A0A545U105_9PROT</name>
<evidence type="ECO:0000256" key="3">
    <source>
        <dbReference type="ARBA" id="ARBA00022630"/>
    </source>
</evidence>
<proteinExistence type="inferred from homology"/>
<dbReference type="GO" id="GO:0050660">
    <property type="term" value="F:flavin adenine dinucleotide binding"/>
    <property type="evidence" value="ECO:0007669"/>
    <property type="project" value="InterPro"/>
</dbReference>
<evidence type="ECO:0000256" key="4">
    <source>
        <dbReference type="ARBA" id="ARBA00022827"/>
    </source>
</evidence>
<feature type="domain" description="Acyl-CoA dehydrogenase/oxidase N-terminal" evidence="9">
    <location>
        <begin position="6"/>
        <end position="117"/>
    </location>
</feature>
<organism evidence="10 11">
    <name type="scientific">Denitrobaculum tricleocarpae</name>
    <dbReference type="NCBI Taxonomy" id="2591009"/>
    <lineage>
        <taxon>Bacteria</taxon>
        <taxon>Pseudomonadati</taxon>
        <taxon>Pseudomonadota</taxon>
        <taxon>Alphaproteobacteria</taxon>
        <taxon>Rhodospirillales</taxon>
        <taxon>Rhodospirillaceae</taxon>
        <taxon>Denitrobaculum</taxon>
    </lineage>
</organism>
<dbReference type="Gene3D" id="1.20.140.10">
    <property type="entry name" value="Butyryl-CoA Dehydrogenase, subunit A, domain 3"/>
    <property type="match status" value="1"/>
</dbReference>
<dbReference type="Pfam" id="PF00441">
    <property type="entry name" value="Acyl-CoA_dh_1"/>
    <property type="match status" value="1"/>
</dbReference>
<dbReference type="InterPro" id="IPR036250">
    <property type="entry name" value="AcylCo_DH-like_C"/>
</dbReference>
<feature type="domain" description="Acyl-CoA dehydrogenase/oxidase C-terminal" evidence="7">
    <location>
        <begin position="229"/>
        <end position="369"/>
    </location>
</feature>
<dbReference type="InterPro" id="IPR006091">
    <property type="entry name" value="Acyl-CoA_Oxase/DH_mid-dom"/>
</dbReference>
<comment type="caution">
    <text evidence="10">The sequence shown here is derived from an EMBL/GenBank/DDBJ whole genome shotgun (WGS) entry which is preliminary data.</text>
</comment>
<dbReference type="Gene3D" id="2.40.110.10">
    <property type="entry name" value="Butyryl-CoA Dehydrogenase, subunit A, domain 2"/>
    <property type="match status" value="1"/>
</dbReference>
<evidence type="ECO:0000313" key="11">
    <source>
        <dbReference type="Proteomes" id="UP000315252"/>
    </source>
</evidence>
<accession>A0A545U105</accession>
<feature type="domain" description="Acyl-CoA oxidase/dehydrogenase middle" evidence="8">
    <location>
        <begin position="121"/>
        <end position="214"/>
    </location>
</feature>
<dbReference type="GO" id="GO:0003995">
    <property type="term" value="F:acyl-CoA dehydrogenase activity"/>
    <property type="evidence" value="ECO:0007669"/>
    <property type="project" value="TreeGrafter"/>
</dbReference>
<evidence type="ECO:0000259" key="8">
    <source>
        <dbReference type="Pfam" id="PF02770"/>
    </source>
</evidence>
<dbReference type="InterPro" id="IPR037069">
    <property type="entry name" value="AcylCoA_DH/ox_N_sf"/>
</dbReference>
<dbReference type="AlphaFoldDB" id="A0A545U105"/>
<dbReference type="InterPro" id="IPR046373">
    <property type="entry name" value="Acyl-CoA_Oxase/DH_mid-dom_sf"/>
</dbReference>
<dbReference type="InterPro" id="IPR013786">
    <property type="entry name" value="AcylCoA_DH/ox_N"/>
</dbReference>
<evidence type="ECO:0000256" key="5">
    <source>
        <dbReference type="ARBA" id="ARBA00023002"/>
    </source>
</evidence>
<comment type="cofactor">
    <cofactor evidence="1 6">
        <name>FAD</name>
        <dbReference type="ChEBI" id="CHEBI:57692"/>
    </cofactor>
</comment>
<dbReference type="RefSeq" id="WP_142894153.1">
    <property type="nucleotide sequence ID" value="NZ_ML660052.1"/>
</dbReference>
<dbReference type="InterPro" id="IPR009100">
    <property type="entry name" value="AcylCoA_DH/oxidase_NM_dom_sf"/>
</dbReference>
<comment type="similarity">
    <text evidence="2 6">Belongs to the acyl-CoA dehydrogenase family.</text>
</comment>
<reference evidence="10 11" key="1">
    <citation type="submission" date="2019-06" db="EMBL/GenBank/DDBJ databases">
        <title>Whole genome sequence for Rhodospirillaceae sp. R148.</title>
        <authorList>
            <person name="Wang G."/>
        </authorList>
    </citation>
    <scope>NUCLEOTIDE SEQUENCE [LARGE SCALE GENOMIC DNA]</scope>
    <source>
        <strain evidence="10 11">R148</strain>
    </source>
</reference>
<keyword evidence="3 6" id="KW-0285">Flavoprotein</keyword>
<dbReference type="SUPFAM" id="SSF56645">
    <property type="entry name" value="Acyl-CoA dehydrogenase NM domain-like"/>
    <property type="match status" value="1"/>
</dbReference>
<dbReference type="PANTHER" id="PTHR43884">
    <property type="entry name" value="ACYL-COA DEHYDROGENASE"/>
    <property type="match status" value="1"/>
</dbReference>
<dbReference type="Proteomes" id="UP000315252">
    <property type="component" value="Unassembled WGS sequence"/>
</dbReference>
<dbReference type="InterPro" id="IPR009075">
    <property type="entry name" value="AcylCo_DH/oxidase_C"/>
</dbReference>
<dbReference type="SUPFAM" id="SSF47203">
    <property type="entry name" value="Acyl-CoA dehydrogenase C-terminal domain-like"/>
    <property type="match status" value="1"/>
</dbReference>
<evidence type="ECO:0000313" key="10">
    <source>
        <dbReference type="EMBL" id="TQV83160.1"/>
    </source>
</evidence>
<dbReference type="Pfam" id="PF02770">
    <property type="entry name" value="Acyl-CoA_dh_M"/>
    <property type="match status" value="1"/>
</dbReference>
<keyword evidence="4 6" id="KW-0274">FAD</keyword>
<evidence type="ECO:0000259" key="7">
    <source>
        <dbReference type="Pfam" id="PF00441"/>
    </source>
</evidence>
<keyword evidence="11" id="KW-1185">Reference proteome</keyword>
<keyword evidence="5 6" id="KW-0560">Oxidoreductase</keyword>
<dbReference type="EMBL" id="VHSH01000001">
    <property type="protein sequence ID" value="TQV83160.1"/>
    <property type="molecule type" value="Genomic_DNA"/>
</dbReference>
<evidence type="ECO:0000256" key="6">
    <source>
        <dbReference type="RuleBase" id="RU362125"/>
    </source>
</evidence>
<evidence type="ECO:0000259" key="9">
    <source>
        <dbReference type="Pfam" id="PF02771"/>
    </source>
</evidence>